<dbReference type="OrthoDB" id="2013610at2759"/>
<keyword evidence="6" id="KW-0695">RNA-directed DNA polymerase</keyword>
<evidence type="ECO:0000256" key="4">
    <source>
        <dbReference type="ARBA" id="ARBA00022759"/>
    </source>
</evidence>
<organism evidence="8 9">
    <name type="scientific">Mucuna pruriens</name>
    <name type="common">Velvet bean</name>
    <name type="synonym">Dolichos pruriens</name>
    <dbReference type="NCBI Taxonomy" id="157652"/>
    <lineage>
        <taxon>Eukaryota</taxon>
        <taxon>Viridiplantae</taxon>
        <taxon>Streptophyta</taxon>
        <taxon>Embryophyta</taxon>
        <taxon>Tracheophyta</taxon>
        <taxon>Spermatophyta</taxon>
        <taxon>Magnoliopsida</taxon>
        <taxon>eudicotyledons</taxon>
        <taxon>Gunneridae</taxon>
        <taxon>Pentapetalae</taxon>
        <taxon>rosids</taxon>
        <taxon>fabids</taxon>
        <taxon>Fabales</taxon>
        <taxon>Fabaceae</taxon>
        <taxon>Papilionoideae</taxon>
        <taxon>50 kb inversion clade</taxon>
        <taxon>NPAAA clade</taxon>
        <taxon>indigoferoid/millettioid clade</taxon>
        <taxon>Phaseoleae</taxon>
        <taxon>Mucuna</taxon>
    </lineage>
</organism>
<proteinExistence type="predicted"/>
<keyword evidence="5" id="KW-0378">Hydrolase</keyword>
<feature type="domain" description="Reverse transcriptase RNase H-like" evidence="7">
    <location>
        <begin position="41"/>
        <end position="99"/>
    </location>
</feature>
<dbReference type="Pfam" id="PF17917">
    <property type="entry name" value="RT_RNaseH"/>
    <property type="match status" value="1"/>
</dbReference>
<evidence type="ECO:0000313" key="8">
    <source>
        <dbReference type="EMBL" id="RDX99957.1"/>
    </source>
</evidence>
<dbReference type="AlphaFoldDB" id="A0A371HAY1"/>
<keyword evidence="1" id="KW-0808">Transferase</keyword>
<dbReference type="Proteomes" id="UP000257109">
    <property type="component" value="Unassembled WGS sequence"/>
</dbReference>
<gene>
    <name evidence="8" type="ORF">CR513_16914</name>
</gene>
<evidence type="ECO:0000313" key="9">
    <source>
        <dbReference type="Proteomes" id="UP000257109"/>
    </source>
</evidence>
<sequence length="231" mass="26227">MSTPILQELNWEVPFKLMSSPRPTSRQVATRYCLRLSNDGCTTTEKELLVIVFALVKFISYLHGSKIVVFSDHAALKYLLKKPDAKSRLIWWMLLLQEFDVESSPTLSRSPGTDSPNPLHELDLEIEIILRRLRKARNIVVSNSSNSISGSLVTNNSNSFECSSTNHFPELEQMENNDRTLKESAMPDVVYQPWRRSPQAFEGIPCGLFDNEAARDTRGLHQNEDVSIFLG</sequence>
<evidence type="ECO:0000256" key="1">
    <source>
        <dbReference type="ARBA" id="ARBA00022679"/>
    </source>
</evidence>
<evidence type="ECO:0000256" key="5">
    <source>
        <dbReference type="ARBA" id="ARBA00022801"/>
    </source>
</evidence>
<dbReference type="GO" id="GO:0003964">
    <property type="term" value="F:RNA-directed DNA polymerase activity"/>
    <property type="evidence" value="ECO:0007669"/>
    <property type="project" value="UniProtKB-KW"/>
</dbReference>
<keyword evidence="2" id="KW-0548">Nucleotidyltransferase</keyword>
<feature type="non-terminal residue" evidence="8">
    <location>
        <position position="1"/>
    </location>
</feature>
<evidence type="ECO:0000259" key="7">
    <source>
        <dbReference type="Pfam" id="PF17917"/>
    </source>
</evidence>
<reference evidence="8" key="1">
    <citation type="submission" date="2018-05" db="EMBL/GenBank/DDBJ databases">
        <title>Draft genome of Mucuna pruriens seed.</title>
        <authorList>
            <person name="Nnadi N.E."/>
            <person name="Vos R."/>
            <person name="Hasami M.H."/>
            <person name="Devisetty U.K."/>
            <person name="Aguiy J.C."/>
        </authorList>
    </citation>
    <scope>NUCLEOTIDE SEQUENCE [LARGE SCALE GENOMIC DNA]</scope>
    <source>
        <strain evidence="8">JCA_2017</strain>
    </source>
</reference>
<dbReference type="PANTHER" id="PTHR34072:SF57">
    <property type="entry name" value="RNA-DIRECTED DNA POLYMERASE"/>
    <property type="match status" value="1"/>
</dbReference>
<dbReference type="EMBL" id="QJKJ01003102">
    <property type="protein sequence ID" value="RDX99957.1"/>
    <property type="molecule type" value="Genomic_DNA"/>
</dbReference>
<dbReference type="GO" id="GO:0016787">
    <property type="term" value="F:hydrolase activity"/>
    <property type="evidence" value="ECO:0007669"/>
    <property type="project" value="UniProtKB-KW"/>
</dbReference>
<accession>A0A371HAY1</accession>
<dbReference type="GO" id="GO:0004519">
    <property type="term" value="F:endonuclease activity"/>
    <property type="evidence" value="ECO:0007669"/>
    <property type="project" value="UniProtKB-KW"/>
</dbReference>
<dbReference type="InterPro" id="IPR041373">
    <property type="entry name" value="RT_RNaseH"/>
</dbReference>
<evidence type="ECO:0000256" key="2">
    <source>
        <dbReference type="ARBA" id="ARBA00022695"/>
    </source>
</evidence>
<dbReference type="SUPFAM" id="SSF56672">
    <property type="entry name" value="DNA/RNA polymerases"/>
    <property type="match status" value="1"/>
</dbReference>
<dbReference type="PANTHER" id="PTHR34072">
    <property type="entry name" value="ENZYMATIC POLYPROTEIN-RELATED"/>
    <property type="match status" value="1"/>
</dbReference>
<evidence type="ECO:0000256" key="3">
    <source>
        <dbReference type="ARBA" id="ARBA00022722"/>
    </source>
</evidence>
<comment type="caution">
    <text evidence="8">The sequence shown here is derived from an EMBL/GenBank/DDBJ whole genome shotgun (WGS) entry which is preliminary data.</text>
</comment>
<keyword evidence="3" id="KW-0540">Nuclease</keyword>
<protein>
    <recommendedName>
        <fullName evidence="7">Reverse transcriptase RNase H-like domain-containing protein</fullName>
    </recommendedName>
</protein>
<keyword evidence="9" id="KW-1185">Reference proteome</keyword>
<keyword evidence="4" id="KW-0255">Endonuclease</keyword>
<name>A0A371HAY1_MUCPR</name>
<evidence type="ECO:0000256" key="6">
    <source>
        <dbReference type="ARBA" id="ARBA00022918"/>
    </source>
</evidence>
<dbReference type="InterPro" id="IPR043502">
    <property type="entry name" value="DNA/RNA_pol_sf"/>
</dbReference>